<dbReference type="EMBL" id="MHQC01000003">
    <property type="protein sequence ID" value="OGZ95867.1"/>
    <property type="molecule type" value="Genomic_DNA"/>
</dbReference>
<name>A0A1G2K8W6_9BACT</name>
<evidence type="ECO:0000313" key="1">
    <source>
        <dbReference type="EMBL" id="OGZ95867.1"/>
    </source>
</evidence>
<evidence type="ECO:0000313" key="2">
    <source>
        <dbReference type="Proteomes" id="UP000177152"/>
    </source>
</evidence>
<reference evidence="1 2" key="1">
    <citation type="journal article" date="2016" name="Nat. Commun.">
        <title>Thousands of microbial genomes shed light on interconnected biogeochemical processes in an aquifer system.</title>
        <authorList>
            <person name="Anantharaman K."/>
            <person name="Brown C.T."/>
            <person name="Hug L.A."/>
            <person name="Sharon I."/>
            <person name="Castelle C.J."/>
            <person name="Probst A.J."/>
            <person name="Thomas B.C."/>
            <person name="Singh A."/>
            <person name="Wilkins M.J."/>
            <person name="Karaoz U."/>
            <person name="Brodie E.L."/>
            <person name="Williams K.H."/>
            <person name="Hubbard S.S."/>
            <person name="Banfield J.F."/>
        </authorList>
    </citation>
    <scope>NUCLEOTIDE SEQUENCE [LARGE SCALE GENOMIC DNA]</scope>
</reference>
<comment type="caution">
    <text evidence="1">The sequence shown here is derived from an EMBL/GenBank/DDBJ whole genome shotgun (WGS) entry which is preliminary data.</text>
</comment>
<accession>A0A1G2K8W6</accession>
<sequence length="83" mass="10236">MERTLTNKTKRRVAVIDKRDRCCEDDCYEMAEWYLKLESFKESFLFCTKHAEKRRNFPHAWAGWNHISLHRKRKKVKKKWFSG</sequence>
<gene>
    <name evidence="1" type="ORF">A2633_02415</name>
</gene>
<protein>
    <submittedName>
        <fullName evidence="1">Uncharacterized protein</fullName>
    </submittedName>
</protein>
<organism evidence="1 2">
    <name type="scientific">Candidatus Sungbacteria bacterium RIFCSPHIGHO2_01_FULL_47_32</name>
    <dbReference type="NCBI Taxonomy" id="1802264"/>
    <lineage>
        <taxon>Bacteria</taxon>
        <taxon>Candidatus Sungiibacteriota</taxon>
    </lineage>
</organism>
<dbReference type="AlphaFoldDB" id="A0A1G2K8W6"/>
<dbReference type="Proteomes" id="UP000177152">
    <property type="component" value="Unassembled WGS sequence"/>
</dbReference>
<proteinExistence type="predicted"/>